<gene>
    <name evidence="1" type="ORF">EZS28_000353</name>
</gene>
<organism evidence="1 2">
    <name type="scientific">Streblomastix strix</name>
    <dbReference type="NCBI Taxonomy" id="222440"/>
    <lineage>
        <taxon>Eukaryota</taxon>
        <taxon>Metamonada</taxon>
        <taxon>Preaxostyla</taxon>
        <taxon>Oxymonadida</taxon>
        <taxon>Streblomastigidae</taxon>
        <taxon>Streblomastix</taxon>
    </lineage>
</organism>
<comment type="caution">
    <text evidence="1">The sequence shown here is derived from an EMBL/GenBank/DDBJ whole genome shotgun (WGS) entry which is preliminary data.</text>
</comment>
<evidence type="ECO:0000313" key="2">
    <source>
        <dbReference type="Proteomes" id="UP000324800"/>
    </source>
</evidence>
<accession>A0A5J4XC50</accession>
<reference evidence="1 2" key="1">
    <citation type="submission" date="2019-03" db="EMBL/GenBank/DDBJ databases">
        <title>Single cell metagenomics reveals metabolic interactions within the superorganism composed of flagellate Streblomastix strix and complex community of Bacteroidetes bacteria on its surface.</title>
        <authorList>
            <person name="Treitli S.C."/>
            <person name="Kolisko M."/>
            <person name="Husnik F."/>
            <person name="Keeling P."/>
            <person name="Hampl V."/>
        </authorList>
    </citation>
    <scope>NUCLEOTIDE SEQUENCE [LARGE SCALE GENOMIC DNA]</scope>
    <source>
        <strain evidence="1">ST1C</strain>
    </source>
</reference>
<evidence type="ECO:0000313" key="1">
    <source>
        <dbReference type="EMBL" id="KAA6404125.1"/>
    </source>
</evidence>
<dbReference type="Proteomes" id="UP000324800">
    <property type="component" value="Unassembled WGS sequence"/>
</dbReference>
<protein>
    <submittedName>
        <fullName evidence="1">Uncharacterized protein</fullName>
    </submittedName>
</protein>
<dbReference type="AlphaFoldDB" id="A0A5J4XC50"/>
<sequence length="191" mass="21779">MEHGQAAKYIAQIIGVCKELQITTLLIRSDNSTAVFDLRRLRAAETLAPAVKEIYLTCQHLNMKIITQHALGKINIIASNKNDMELPINSRSIRIINNKTIILICDSEYNQLANSMYIRIISHIDERHPNSSPNESNFVKRNFVLQQRIDFSSCNCTMVTGPAMVYMLNESVKQVPYPWIVKPMPNQNDYA</sequence>
<proteinExistence type="predicted"/>
<name>A0A5J4XC50_9EUKA</name>
<dbReference type="EMBL" id="SNRW01000027">
    <property type="protein sequence ID" value="KAA6404125.1"/>
    <property type="molecule type" value="Genomic_DNA"/>
</dbReference>